<dbReference type="Proteomes" id="UP000692954">
    <property type="component" value="Unassembled WGS sequence"/>
</dbReference>
<feature type="transmembrane region" description="Helical" evidence="1">
    <location>
        <begin position="2417"/>
        <end position="2438"/>
    </location>
</feature>
<feature type="transmembrane region" description="Helical" evidence="1">
    <location>
        <begin position="2468"/>
        <end position="2492"/>
    </location>
</feature>
<keyword evidence="1" id="KW-0472">Membrane</keyword>
<keyword evidence="1" id="KW-0812">Transmembrane</keyword>
<feature type="transmembrane region" description="Helical" evidence="1">
    <location>
        <begin position="2555"/>
        <end position="2581"/>
    </location>
</feature>
<accession>A0A8S1RLN0</accession>
<feature type="transmembrane region" description="Helical" evidence="1">
    <location>
        <begin position="2619"/>
        <end position="2645"/>
    </location>
</feature>
<comment type="caution">
    <text evidence="2">The sequence shown here is derived from an EMBL/GenBank/DDBJ whole genome shotgun (WGS) entry which is preliminary data.</text>
</comment>
<dbReference type="PANTHER" id="PTHR11319:SF35">
    <property type="entry name" value="OUTER MEMBRANE PROTEIN PMPC-RELATED"/>
    <property type="match status" value="1"/>
</dbReference>
<dbReference type="CDD" id="cd00064">
    <property type="entry name" value="FU"/>
    <property type="match status" value="1"/>
</dbReference>
<gene>
    <name evidence="2" type="ORF">PSON_ATCC_30995.1.T1790001</name>
</gene>
<organism evidence="2 3">
    <name type="scientific">Paramecium sonneborni</name>
    <dbReference type="NCBI Taxonomy" id="65129"/>
    <lineage>
        <taxon>Eukaryota</taxon>
        <taxon>Sar</taxon>
        <taxon>Alveolata</taxon>
        <taxon>Ciliophora</taxon>
        <taxon>Intramacronucleata</taxon>
        <taxon>Oligohymenophorea</taxon>
        <taxon>Peniculida</taxon>
        <taxon>Parameciidae</taxon>
        <taxon>Paramecium</taxon>
    </lineage>
</organism>
<dbReference type="PANTHER" id="PTHR11319">
    <property type="entry name" value="G PROTEIN-COUPLED RECEPTOR-RELATED"/>
    <property type="match status" value="1"/>
</dbReference>
<protein>
    <submittedName>
        <fullName evidence="2">Uncharacterized protein</fullName>
    </submittedName>
</protein>
<name>A0A8S1RLN0_9CILI</name>
<evidence type="ECO:0000256" key="1">
    <source>
        <dbReference type="SAM" id="Phobius"/>
    </source>
</evidence>
<dbReference type="EMBL" id="CAJJDN010000179">
    <property type="protein sequence ID" value="CAD8127675.1"/>
    <property type="molecule type" value="Genomic_DNA"/>
</dbReference>
<proteinExistence type="predicted"/>
<feature type="transmembrane region" description="Helical" evidence="1">
    <location>
        <begin position="2504"/>
        <end position="2524"/>
    </location>
</feature>
<evidence type="ECO:0000313" key="2">
    <source>
        <dbReference type="EMBL" id="CAD8127675.1"/>
    </source>
</evidence>
<sequence>MVFIYYCLLVWKIQMQELIDLESENQITREAFSFQIEDFSENSCFTYGIWSKYLPLSGIGYGGTFENQDSDCYQLHTITEQNSQSLNLIYYDCVDPISKTIKKKVEFIGDDDIHYEFQFFIDSFEYENIWYYFQIFQWPVLQRFDLIIVQQSQIKIHKILEKQTPFIDIDILLTFGGDMKVTNSKISNIKIDQIFSQFPGKILLQEFQIYEQDPLFDFKTIIQEKYESLTICNCNSDQNILNNIDIEYQEIEFYDSQEFNCDSFTLMSWIKIKEIIQNSDGFTYTLIKLVSNLQNDDYQNDNLAAFQLKYIVNADISKIIVQTYSYTFPSLRIDFSENPFILQKIFDVQKLTNFWHHILVILSNNEMDVQINIFDESINTKLSTKFYVKQFMNIKFKVYYGNIKEMNINYLKVEMKNLIFDNCNQLINDQICHSSCKECDGPTENNCLSCLESSFRFLIPQYKVCICQFQTIEQDGKCQGINDINGELIILEENNIECEQGFFEIEGECLKCPSIVDENGISCLNCYLNPSGWSNSFQCSKQINIDQTTSQIDTKYYSNIYSFDGQELNYCPYCLEEESWDFLNIYNLYLYLFREFQYFCFGNRKTEDEDNMDYFEIAMSHKCSDCDYCNECIITSTGFECMDEIYYTFIEQTENLTICDPPYYLNFAKQCINCPIANCIYCFEYRINNPLINTLLDSFVQIESLSNIKLGCAICNDNFIYDFNIGECIFQVSSIPNCLRAFVSLMNQEICTLSIGPEFDISPEIINCQSYINQCSQCYRMDEFEIICITCNSGYVFYQNACQLYEEIEQIDYKDFNWTQRVQSFKQQFQLSLDENVYQLFKFHSSITNTIIDVCDSKCKSCIINYEEVCLDCGLNYYKQQIKTIIGEKCSDCSQLCRICFDRSDQEIKTINQHFLIEDNTKLLTKKCYLPQNDPNIKLNPYTQTTKYCLNGICNYALVFQRKGKGCEVSRFNKISINDNDISFLFLQYMGIEIIQFKLQLFTPIQQNCIYLGGLLAFVDEKSRLFNLKRINILIYTLQFFNMQFDVDVETSQFDSVQFQNLGFIFKSESTARFQFDNKNQIFDLTFLDCTIQDSYLNKSKSVLNTLRFGNINFTNVTILNTIFDNTSFLNLPLWQLEGKIIINKMHFINCTFFNSNVFIIGNDSFIFTINNLIIELCSFQNSYFLNLVENLNIDNYLTFQSLTIKNSNFTNSYFLLSLCQVELKIINFQFNSNKIHQSVILGINYNLQFEYITIQDNSFQNSQFLLKSQNILRKQVYCSINHLQIDTNSFDNSSIVTIFSTYQLNNLIVSFNNFLIENNFRSHKTNLSSYMFLIYSNQLDLNNINVFNTNDLLIFYFIDNYILIIKNVIFENNEIQTKVPFSLICLESFDQKNQLMQIFGFVTINIHNVKIINKQSIDKPIIEFISSKSFQDYTQRELSIKNVLFKGNKLLQKNEVVHFSLLSISSDNAIKILFEDFDFQNNVMHSYVESSQRFSASLIYIISTSSSVSINKLTSYQNAFTNSTNPFIYLNSQEIILKNFNIKNHNSLNQEVWQSNYDIQLDRQLNQEDINQLIFSTYQINNIGGVAQIIASKILCLNSTFDQIIASKGSIFDIVTLDSGIVIISNIQISSTRNYLKQAIDTSGCLNINSQNSYLHLEIRNSNFYLIFNRISSSILSINPSIFRNSIILVEIQILDCISLFNSFIKGQFSKSIADLNYVKISKVNVIQNKAVFQDYMQLIESLSQAEIKDISSETRGFIYLENCKVLIEECFIEGLQLGSILQVINSPKLNIHNLILDNIFVLYSLNLIVIQQNLEKKQSVLINSLFIRKSRIFNLEQPLKQKMKFYFQYFIEECKYSQSQISIKEDIDYFFNNAILLQQENNETSALLYFQSISHQNQIQLTNIQLSQNNCSNCINGMIFFDLDNFAHLNVENLICDSNLIHKYGCLLAQSKKFISSKMIIQNSNFIYNYGNIGNAAMILNIQLIIKGCKIIYNNASESGGGLYLKLNSNQFLIKNTIITNNLAKFGGGIYLNGDSNLIKLNFIQSFLNYNQATQYANNLIEIPTHLTVTINSLEQPFYIEKIKNSTVSILNLKPYKVIEQGKLKISEQLMLPSNQKILDYQIFLIQKKMYISYINSFELNFKNSKNEKLINWIDSSCQINEIINAKNQSLIENQNVKTIMYNNTENKINLGQLQFSFNPYESSYNYLQIQISCLSEFSKNKISYLIKTNSFKCQIGEFFVDSGCQICQSNQGYYSVIYDSLKCSIFDKQKFSNITSNMIKLLEGTWRPNYLSDYTEFCLKNKQFCKGGWEVGNNLCTNGHIGALCEECDIYNIRGNGQYFKNLWDLDCYECFGNDSSIFPFIFSIIQVLLSITLTLKSIDRSNQLFKSLKMFQKQSKILYKLNQDHESILIKMLLNYLWIFSVIFSFNITFQFQFHLITTTSNSFYIMANNLDCYLLDFGIKLLYLRIFLIFFLVLLQFQLILIGLFIYSQLIKQQMDNSLLSNTLLYLFVFNYGGLIRMFCSALSARNISNINYVQGDVSLEFETNDHQTWIYIFIIPGLILFGVLLPLCLSLFMYFNRFQLDQIKLRKHICYLFNEYSNNTYFWEYIKLAKKAIIILITTYFESSILLKSSLLGFCLLIYQQLTFTNKPYHISKYNNLDLLAGQICSLSIFLATTKYVSEDANNQFVSVLLSIVIIILCLKLLYPFIINIAKVYYKKYKFQLLKLFLKILIFINKRSIVAMKLRYYIDFQQNKEQQLRKNYKILQNHFTNKKIYLKFQPYHRQISTYSSLDQIKTMQPKSLTSAQNEKK</sequence>
<keyword evidence="1" id="KW-1133">Transmembrane helix</keyword>
<reference evidence="2" key="1">
    <citation type="submission" date="2021-01" db="EMBL/GenBank/DDBJ databases">
        <authorList>
            <consortium name="Genoscope - CEA"/>
            <person name="William W."/>
        </authorList>
    </citation>
    <scope>NUCLEOTIDE SEQUENCE</scope>
</reference>
<feature type="transmembrane region" description="Helical" evidence="1">
    <location>
        <begin position="2361"/>
        <end position="2379"/>
    </location>
</feature>
<keyword evidence="3" id="KW-1185">Reference proteome</keyword>
<feature type="transmembrane region" description="Helical" evidence="1">
    <location>
        <begin position="2691"/>
        <end position="2711"/>
    </location>
</feature>
<dbReference type="InterPro" id="IPR006212">
    <property type="entry name" value="Furin_repeat"/>
</dbReference>
<evidence type="ECO:0000313" key="3">
    <source>
        <dbReference type="Proteomes" id="UP000692954"/>
    </source>
</evidence>